<dbReference type="PANTHER" id="PTHR45783:SF3">
    <property type="entry name" value="KINESIN LIGHT CHAIN"/>
    <property type="match status" value="1"/>
</dbReference>
<evidence type="ECO:0000259" key="15">
    <source>
        <dbReference type="PROSITE" id="PS50011"/>
    </source>
</evidence>
<dbReference type="PRINTS" id="PR00381">
    <property type="entry name" value="KINESINLIGHT"/>
</dbReference>
<keyword evidence="14" id="KW-0812">Transmembrane</keyword>
<keyword evidence="9" id="KW-0175">Coiled coil</keyword>
<dbReference type="CDD" id="cd14014">
    <property type="entry name" value="STKc_PknB_like"/>
    <property type="match status" value="1"/>
</dbReference>
<dbReference type="Gene3D" id="1.25.40.10">
    <property type="entry name" value="Tetratricopeptide repeat domain"/>
    <property type="match status" value="2"/>
</dbReference>
<sequence>MNKERWNQITDIVDEVLEAEGPSAKRKILEARCRNDEDLKKEVRKFLDSIEDSSEYWDSLFQSNRLFIGEITDDYENTLHEGLLEKAATLPEIGDNIPDQIDLYRIKKRVGIGGMGEVYLVSRIDEKFNQNVALKLMRHGVTSQDQARRFEQERTILSSLNHPNIARLLDGGIAEDGRSYYVMEYVDGIPITEYCDKHGCNLEERLNLFKQVCKAVQYAHSNFIVHRDLKPDNLLVNSEGVVKILDFGIAKMIDDSLDEKSLLQTSSGYRMLSLKYSAPEQITLDPITTATDVYSLGTLLFELLTGSHPFHLKGKTLHETEYIIRNRQPSYPSSVSPRWKAKLKGDIDAIILKALRKESAERYDSAQSMLDDIERFENSLPVTARRDSMLYRSKKFIKRHSLSLMFSGFILFLVVAFTLFYTQRIADEKRIAELQAQKAEQVTLFLMDMFEANSPSQSAGEIITARDMLERGEAEAAKLEGYPELKAQMYEVIGEIYRRLGQYNKSESLLRQSLTIRQEIYGNYHTETVGTFDKLGLLLINKGEFFAADSLLSLALNIRESQLNSTGPDMAETLSNLAFARRRIGDSANAEPLYRRSLEIREEYLGRDHPSTIENMSSLGVVLHYKAKYRETEALFREILERRESLLAPIHPDVAISQNSLGALLMNLGDYQEADSLLNRALTVRRKLYGNDHPFVALTLNNLAISHIEQGKLSEAQEYVNEAYRIRVPQLGHDHTNTAITKFTIAKLMLETNQPDSAITLYKQAYQTFHDNLSPKHSLTARTMVGIGSAYLAKNDLESAAPYFEEGYKKVEAVHTEESLEHALASIQYAAYLMQSGNKEQADSMLKTARRTLQSFEKKESLRQENIVTLLNQMN</sequence>
<feature type="repeat" description="TPR" evidence="12">
    <location>
        <begin position="487"/>
        <end position="520"/>
    </location>
</feature>
<dbReference type="InterPro" id="IPR008271">
    <property type="entry name" value="Ser/Thr_kinase_AS"/>
</dbReference>
<dbReference type="Gene3D" id="3.30.200.20">
    <property type="entry name" value="Phosphorylase Kinase, domain 1"/>
    <property type="match status" value="1"/>
</dbReference>
<evidence type="ECO:0000256" key="2">
    <source>
        <dbReference type="ARBA" id="ARBA00009622"/>
    </source>
</evidence>
<comment type="caution">
    <text evidence="16">The sequence shown here is derived from an EMBL/GenBank/DDBJ whole genome shotgun (WGS) entry which is preliminary data.</text>
</comment>
<keyword evidence="8 13" id="KW-0067">ATP-binding</keyword>
<evidence type="ECO:0000256" key="12">
    <source>
        <dbReference type="PROSITE-ProRule" id="PRU00339"/>
    </source>
</evidence>
<feature type="domain" description="Protein kinase" evidence="15">
    <location>
        <begin position="104"/>
        <end position="376"/>
    </location>
</feature>
<keyword evidence="11" id="KW-0206">Cytoskeleton</keyword>
<keyword evidence="5" id="KW-0677">Repeat</keyword>
<dbReference type="InterPro" id="IPR017441">
    <property type="entry name" value="Protein_kinase_ATP_BS"/>
</dbReference>
<feature type="binding site" evidence="13">
    <location>
        <position position="135"/>
    </location>
    <ligand>
        <name>ATP</name>
        <dbReference type="ChEBI" id="CHEBI:30616"/>
    </ligand>
</feature>
<feature type="repeat" description="TPR" evidence="12">
    <location>
        <begin position="655"/>
        <end position="688"/>
    </location>
</feature>
<evidence type="ECO:0000256" key="13">
    <source>
        <dbReference type="PROSITE-ProRule" id="PRU10141"/>
    </source>
</evidence>
<evidence type="ECO:0000256" key="4">
    <source>
        <dbReference type="ARBA" id="ARBA00022701"/>
    </source>
</evidence>
<evidence type="ECO:0000256" key="8">
    <source>
        <dbReference type="ARBA" id="ARBA00022840"/>
    </source>
</evidence>
<evidence type="ECO:0000256" key="1">
    <source>
        <dbReference type="ARBA" id="ARBA00004245"/>
    </source>
</evidence>
<dbReference type="InterPro" id="IPR000719">
    <property type="entry name" value="Prot_kinase_dom"/>
</dbReference>
<evidence type="ECO:0000256" key="9">
    <source>
        <dbReference type="ARBA" id="ARBA00023054"/>
    </source>
</evidence>
<organism evidence="16 17">
    <name type="scientific">Rhodohalobacter sulfatireducens</name>
    <dbReference type="NCBI Taxonomy" id="2911366"/>
    <lineage>
        <taxon>Bacteria</taxon>
        <taxon>Pseudomonadati</taxon>
        <taxon>Balneolota</taxon>
        <taxon>Balneolia</taxon>
        <taxon>Balneolales</taxon>
        <taxon>Balneolaceae</taxon>
        <taxon>Rhodohalobacter</taxon>
    </lineage>
</organism>
<gene>
    <name evidence="16" type="ORF">L6773_04630</name>
</gene>
<dbReference type="Pfam" id="PF13424">
    <property type="entry name" value="TPR_12"/>
    <property type="match status" value="3"/>
</dbReference>
<comment type="subcellular location">
    <subcellularLocation>
        <location evidence="1">Cytoplasm</location>
        <location evidence="1">Cytoskeleton</location>
    </subcellularLocation>
</comment>
<dbReference type="EMBL" id="JAKLWS010000004">
    <property type="protein sequence ID" value="MCG2587837.1"/>
    <property type="molecule type" value="Genomic_DNA"/>
</dbReference>
<dbReference type="SUPFAM" id="SSF48452">
    <property type="entry name" value="TPR-like"/>
    <property type="match status" value="3"/>
</dbReference>
<evidence type="ECO:0000256" key="10">
    <source>
        <dbReference type="ARBA" id="ARBA00023175"/>
    </source>
</evidence>
<dbReference type="PROSITE" id="PS50005">
    <property type="entry name" value="TPR"/>
    <property type="match status" value="2"/>
</dbReference>
<evidence type="ECO:0000256" key="5">
    <source>
        <dbReference type="ARBA" id="ARBA00022737"/>
    </source>
</evidence>
<keyword evidence="14" id="KW-1133">Transmembrane helix</keyword>
<evidence type="ECO:0000256" key="11">
    <source>
        <dbReference type="ARBA" id="ARBA00023212"/>
    </source>
</evidence>
<dbReference type="SUPFAM" id="SSF56112">
    <property type="entry name" value="Protein kinase-like (PK-like)"/>
    <property type="match status" value="1"/>
</dbReference>
<dbReference type="Proteomes" id="UP001165366">
    <property type="component" value="Unassembled WGS sequence"/>
</dbReference>
<protein>
    <submittedName>
        <fullName evidence="16">Tetratricopeptide repeat protein</fullName>
    </submittedName>
</protein>
<keyword evidence="6 13" id="KW-0547">Nucleotide-binding</keyword>
<keyword evidence="3" id="KW-0963">Cytoplasm</keyword>
<dbReference type="Pfam" id="PF00069">
    <property type="entry name" value="Pkinase"/>
    <property type="match status" value="1"/>
</dbReference>
<dbReference type="InterPro" id="IPR019734">
    <property type="entry name" value="TPR_rpt"/>
</dbReference>
<comment type="similarity">
    <text evidence="2">Belongs to the kinesin light chain family.</text>
</comment>
<proteinExistence type="inferred from homology"/>
<dbReference type="SMART" id="SM00220">
    <property type="entry name" value="S_TKc"/>
    <property type="match status" value="1"/>
</dbReference>
<evidence type="ECO:0000256" key="6">
    <source>
        <dbReference type="ARBA" id="ARBA00022741"/>
    </source>
</evidence>
<reference evidence="16" key="2">
    <citation type="submission" date="2024-05" db="EMBL/GenBank/DDBJ databases">
        <title>Rhodohalobacter halophilus gen. nov., sp. nov., a moderately halophilic member of the family Balneolaceae.</title>
        <authorList>
            <person name="Xia J."/>
        </authorList>
    </citation>
    <scope>NUCLEOTIDE SEQUENCE</scope>
    <source>
        <strain evidence="16">WB101</strain>
    </source>
</reference>
<dbReference type="RefSeq" id="WP_237852681.1">
    <property type="nucleotide sequence ID" value="NZ_JAKLWS010000004.1"/>
</dbReference>
<evidence type="ECO:0000256" key="7">
    <source>
        <dbReference type="ARBA" id="ARBA00022803"/>
    </source>
</evidence>
<evidence type="ECO:0000313" key="16">
    <source>
        <dbReference type="EMBL" id="MCG2587837.1"/>
    </source>
</evidence>
<dbReference type="InterPro" id="IPR002151">
    <property type="entry name" value="Kinesin_light"/>
</dbReference>
<dbReference type="Pfam" id="PF13432">
    <property type="entry name" value="TPR_16"/>
    <property type="match status" value="1"/>
</dbReference>
<dbReference type="PANTHER" id="PTHR45783">
    <property type="entry name" value="KINESIN LIGHT CHAIN"/>
    <property type="match status" value="1"/>
</dbReference>
<evidence type="ECO:0000256" key="3">
    <source>
        <dbReference type="ARBA" id="ARBA00022490"/>
    </source>
</evidence>
<dbReference type="PROSITE" id="PS00107">
    <property type="entry name" value="PROTEIN_KINASE_ATP"/>
    <property type="match status" value="1"/>
</dbReference>
<keyword evidence="10" id="KW-0505">Motor protein</keyword>
<dbReference type="Gene3D" id="1.10.510.10">
    <property type="entry name" value="Transferase(Phosphotransferase) domain 1"/>
    <property type="match status" value="1"/>
</dbReference>
<keyword evidence="7 12" id="KW-0802">TPR repeat</keyword>
<evidence type="ECO:0000256" key="14">
    <source>
        <dbReference type="SAM" id="Phobius"/>
    </source>
</evidence>
<name>A0ABS9KAF8_9BACT</name>
<dbReference type="InterPro" id="IPR011009">
    <property type="entry name" value="Kinase-like_dom_sf"/>
</dbReference>
<keyword evidence="4" id="KW-0493">Microtubule</keyword>
<dbReference type="PROSITE" id="PS00108">
    <property type="entry name" value="PROTEIN_KINASE_ST"/>
    <property type="match status" value="1"/>
</dbReference>
<evidence type="ECO:0000313" key="17">
    <source>
        <dbReference type="Proteomes" id="UP001165366"/>
    </source>
</evidence>
<accession>A0ABS9KAF8</accession>
<keyword evidence="14" id="KW-0472">Membrane</keyword>
<feature type="transmembrane region" description="Helical" evidence="14">
    <location>
        <begin position="402"/>
        <end position="421"/>
    </location>
</feature>
<keyword evidence="17" id="KW-1185">Reference proteome</keyword>
<reference evidence="16" key="1">
    <citation type="submission" date="2022-01" db="EMBL/GenBank/DDBJ databases">
        <authorList>
            <person name="Wang Y."/>
        </authorList>
    </citation>
    <scope>NUCLEOTIDE SEQUENCE</scope>
    <source>
        <strain evidence="16">WB101</strain>
    </source>
</reference>
<dbReference type="SMART" id="SM00028">
    <property type="entry name" value="TPR"/>
    <property type="match status" value="7"/>
</dbReference>
<dbReference type="InterPro" id="IPR011990">
    <property type="entry name" value="TPR-like_helical_dom_sf"/>
</dbReference>
<dbReference type="PROSITE" id="PS50011">
    <property type="entry name" value="PROTEIN_KINASE_DOM"/>
    <property type="match status" value="1"/>
</dbReference>